<accession>X0WTG9</accession>
<organism evidence="1">
    <name type="scientific">marine sediment metagenome</name>
    <dbReference type="NCBI Taxonomy" id="412755"/>
    <lineage>
        <taxon>unclassified sequences</taxon>
        <taxon>metagenomes</taxon>
        <taxon>ecological metagenomes</taxon>
    </lineage>
</organism>
<feature type="non-terminal residue" evidence="1">
    <location>
        <position position="1"/>
    </location>
</feature>
<proteinExistence type="predicted"/>
<name>X0WTG9_9ZZZZ</name>
<reference evidence="1" key="1">
    <citation type="journal article" date="2014" name="Front. Microbiol.">
        <title>High frequency of phylogenetically diverse reductive dehalogenase-homologous genes in deep subseafloor sedimentary metagenomes.</title>
        <authorList>
            <person name="Kawai M."/>
            <person name="Futagami T."/>
            <person name="Toyoda A."/>
            <person name="Takaki Y."/>
            <person name="Nishi S."/>
            <person name="Hori S."/>
            <person name="Arai W."/>
            <person name="Tsubouchi T."/>
            <person name="Morono Y."/>
            <person name="Uchiyama I."/>
            <person name="Ito T."/>
            <person name="Fujiyama A."/>
            <person name="Inagaki F."/>
            <person name="Takami H."/>
        </authorList>
    </citation>
    <scope>NUCLEOTIDE SEQUENCE</scope>
    <source>
        <strain evidence="1">Expedition CK06-06</strain>
    </source>
</reference>
<comment type="caution">
    <text evidence="1">The sequence shown here is derived from an EMBL/GenBank/DDBJ whole genome shotgun (WGS) entry which is preliminary data.</text>
</comment>
<evidence type="ECO:0000313" key="1">
    <source>
        <dbReference type="EMBL" id="GAG27808.1"/>
    </source>
</evidence>
<sequence>TCTKKYPQMMWLTNHRVWLMGESNELLVGNKFDLLGYNDEVVVITYLKPQFNTLNYYEVLLDSLFDTYLIENVTPTDKEGNSCPNYEKFKGKRVVTCVLSLDYQEPIYYQWKDENNKNLIEINKSLIKDLLNERVIAYYKKEHLKIFQFYCYYIREEKEKTPSQKIQHVLEKYNDLVENIKQTPPKYIYNYLYDIQCEVNYCEHNRRVRQTCLDNYMKREVFLKGLDDKLEEMVNRYFGIEMEADY</sequence>
<gene>
    <name evidence="1" type="ORF">S01H1_50313</name>
</gene>
<dbReference type="AlphaFoldDB" id="X0WTG9"/>
<dbReference type="EMBL" id="BARS01032413">
    <property type="protein sequence ID" value="GAG27808.1"/>
    <property type="molecule type" value="Genomic_DNA"/>
</dbReference>
<protein>
    <submittedName>
        <fullName evidence="1">Uncharacterized protein</fullName>
    </submittedName>
</protein>